<dbReference type="Proteomes" id="UP000007799">
    <property type="component" value="Unassembled WGS sequence"/>
</dbReference>
<dbReference type="PANTHER" id="PTHR11804:SF84">
    <property type="entry name" value="SACCHAROLYSIN"/>
    <property type="match status" value="1"/>
</dbReference>
<dbReference type="PANTHER" id="PTHR11804">
    <property type="entry name" value="PROTEASE M3 THIMET OLIGOPEPTIDASE-RELATED"/>
    <property type="match status" value="1"/>
</dbReference>
<keyword evidence="3 7" id="KW-0479">Metal-binding</keyword>
<dbReference type="RefSeq" id="XP_004991562.1">
    <property type="nucleotide sequence ID" value="XM_004991505.1"/>
</dbReference>
<evidence type="ECO:0000256" key="6">
    <source>
        <dbReference type="ARBA" id="ARBA00023049"/>
    </source>
</evidence>
<evidence type="ECO:0000256" key="2">
    <source>
        <dbReference type="ARBA" id="ARBA00022670"/>
    </source>
</evidence>
<sequence>MATALLGEVLTKLKRGGGDGPLIECGRWWDMSAPAIVEAAKAFSDTALETCAKIAAAKEKPTWDSVCALKTQLDLQFHVLDSILTFPQHVSTNEEVRKAAREADKILSDLRVDISSRHDVYLAFQAFEDTKQELHGEEKRYLDRTLRDYRRVGLHLDEETRNKVKEINKRCATLGIQLSENLSEDKTKLYFTKDQLQGMPDDFLSGLNNDSEGKFELTLKYPHYRPVMRLCQVPDTRKRMENAFTSRCIDTNTPIIEELVRLRHEKAQLLGYKTHAHFITEERMAKTPETVVEFLKDLGNRLTPLQDKELETIKALKREQESIAASDDVALNPWDISFYLNKVEKEQFQVDHQKIKEYFPLDTVTKGLMAIYEDVLSLRIEETAALEKWHDEDMTFKVSDKESGKLLGYFHLDLHPREGKYSHAACWGLQPSCATADGGRLVPVAALLCNFSRPTDSAPALLLHDEVETFFHEFGHGMHQLCSLAQLAIFAGTKVERDFVELPSQMLENWVWEKDALLRMSAHYQTGEKLPDELISALIKSRVANAGILTKRQILYATFDQTIHSQPEVNTAELFAELCTEICRYPASPNTNFAASFGHLAGGYDAQYYGYLWSEVFSADVYETRFKGHIFDTAIGREYREKWKQASQQAKKKNKK</sequence>
<dbReference type="InParanoid" id="F2UG91"/>
<dbReference type="GO" id="GO:0046872">
    <property type="term" value="F:metal ion binding"/>
    <property type="evidence" value="ECO:0007669"/>
    <property type="project" value="UniProtKB-UniRule"/>
</dbReference>
<dbReference type="eggNOG" id="KOG2089">
    <property type="taxonomic scope" value="Eukaryota"/>
</dbReference>
<evidence type="ECO:0000256" key="7">
    <source>
        <dbReference type="RuleBase" id="RU003435"/>
    </source>
</evidence>
<dbReference type="Pfam" id="PF01432">
    <property type="entry name" value="Peptidase_M3"/>
    <property type="match status" value="1"/>
</dbReference>
<dbReference type="CDD" id="cd06455">
    <property type="entry name" value="M3A_TOP"/>
    <property type="match status" value="1"/>
</dbReference>
<dbReference type="InterPro" id="IPR001567">
    <property type="entry name" value="Pept_M3A_M3B_dom"/>
</dbReference>
<evidence type="ECO:0000313" key="9">
    <source>
        <dbReference type="EMBL" id="EGD75641.1"/>
    </source>
</evidence>
<comment type="similarity">
    <text evidence="1 7">Belongs to the peptidase M3 family.</text>
</comment>
<dbReference type="Gene3D" id="1.10.1370.10">
    <property type="entry name" value="Neurolysin, domain 3"/>
    <property type="match status" value="1"/>
</dbReference>
<dbReference type="AlphaFoldDB" id="F2UG91"/>
<dbReference type="STRING" id="946362.F2UG91"/>
<dbReference type="GeneID" id="16072122"/>
<comment type="cofactor">
    <cofactor evidence="7">
        <name>Zn(2+)</name>
        <dbReference type="ChEBI" id="CHEBI:29105"/>
    </cofactor>
    <text evidence="7">Binds 1 zinc ion.</text>
</comment>
<name>F2UG91_SALR5</name>
<dbReference type="FunCoup" id="F2UG91">
    <property type="interactions" value="1414"/>
</dbReference>
<keyword evidence="5 7" id="KW-0862">Zinc</keyword>
<dbReference type="GO" id="GO:0006508">
    <property type="term" value="P:proteolysis"/>
    <property type="evidence" value="ECO:0007669"/>
    <property type="project" value="UniProtKB-KW"/>
</dbReference>
<reference evidence="9" key="1">
    <citation type="submission" date="2009-08" db="EMBL/GenBank/DDBJ databases">
        <title>Annotation of Salpingoeca rosetta.</title>
        <authorList>
            <consortium name="The Broad Institute Genome Sequencing Platform"/>
            <person name="Russ C."/>
            <person name="Cuomo C."/>
            <person name="Burger G."/>
            <person name="Gray M.W."/>
            <person name="Holland P.W.H."/>
            <person name="King N."/>
            <person name="Lang F.B.F."/>
            <person name="Roger A.J."/>
            <person name="Ruiz-Trillo I."/>
            <person name="Young S.K."/>
            <person name="Zeng Q."/>
            <person name="Gargeya S."/>
            <person name="Alvarado L."/>
            <person name="Berlin A."/>
            <person name="Chapman S.B."/>
            <person name="Chen Z."/>
            <person name="Freedman E."/>
            <person name="Gellesch M."/>
            <person name="Goldberg J."/>
            <person name="Griggs A."/>
            <person name="Gujja S."/>
            <person name="Heilman E."/>
            <person name="Heiman D."/>
            <person name="Howarth C."/>
            <person name="Mehta T."/>
            <person name="Neiman D."/>
            <person name="Pearson M."/>
            <person name="Roberts A."/>
            <person name="Saif S."/>
            <person name="Shea T."/>
            <person name="Shenoy N."/>
            <person name="Sisk P."/>
            <person name="Stolte C."/>
            <person name="Sykes S."/>
            <person name="White J."/>
            <person name="Yandava C."/>
            <person name="Haas B."/>
            <person name="Nusbaum C."/>
            <person name="Birren B."/>
        </authorList>
    </citation>
    <scope>NUCLEOTIDE SEQUENCE [LARGE SCALE GENOMIC DNA]</scope>
    <source>
        <strain evidence="9">ATCC 50818</strain>
    </source>
</reference>
<evidence type="ECO:0000256" key="1">
    <source>
        <dbReference type="ARBA" id="ARBA00006040"/>
    </source>
</evidence>
<dbReference type="KEGG" id="sre:PTSG_13259"/>
<accession>F2UG91</accession>
<evidence type="ECO:0000313" key="10">
    <source>
        <dbReference type="Proteomes" id="UP000007799"/>
    </source>
</evidence>
<dbReference type="SUPFAM" id="SSF55486">
    <property type="entry name" value="Metalloproteases ('zincins'), catalytic domain"/>
    <property type="match status" value="1"/>
</dbReference>
<dbReference type="InterPro" id="IPR024077">
    <property type="entry name" value="Neurolysin/TOP_dom2"/>
</dbReference>
<dbReference type="InterPro" id="IPR045090">
    <property type="entry name" value="Pept_M3A_M3B"/>
</dbReference>
<organism evidence="10">
    <name type="scientific">Salpingoeca rosetta (strain ATCC 50818 / BSB-021)</name>
    <dbReference type="NCBI Taxonomy" id="946362"/>
    <lineage>
        <taxon>Eukaryota</taxon>
        <taxon>Choanoflagellata</taxon>
        <taxon>Craspedida</taxon>
        <taxon>Salpingoecidae</taxon>
        <taxon>Salpingoeca</taxon>
    </lineage>
</organism>
<dbReference type="GO" id="GO:0006518">
    <property type="term" value="P:peptide metabolic process"/>
    <property type="evidence" value="ECO:0007669"/>
    <property type="project" value="TreeGrafter"/>
</dbReference>
<keyword evidence="4 7" id="KW-0378">Hydrolase</keyword>
<keyword evidence="6 7" id="KW-0482">Metalloprotease</keyword>
<keyword evidence="10" id="KW-1185">Reference proteome</keyword>
<dbReference type="GO" id="GO:0004222">
    <property type="term" value="F:metalloendopeptidase activity"/>
    <property type="evidence" value="ECO:0007669"/>
    <property type="project" value="InterPro"/>
</dbReference>
<protein>
    <submittedName>
        <fullName evidence="9">Thop1 protein</fullName>
    </submittedName>
</protein>
<evidence type="ECO:0000256" key="3">
    <source>
        <dbReference type="ARBA" id="ARBA00022723"/>
    </source>
</evidence>
<dbReference type="GO" id="GO:0005758">
    <property type="term" value="C:mitochondrial intermembrane space"/>
    <property type="evidence" value="ECO:0007669"/>
    <property type="project" value="TreeGrafter"/>
</dbReference>
<dbReference type="InterPro" id="IPR024080">
    <property type="entry name" value="Neurolysin/TOP_N"/>
</dbReference>
<dbReference type="Gene3D" id="1.20.1050.40">
    <property type="entry name" value="Endopeptidase. Chain P, domain 1"/>
    <property type="match status" value="1"/>
</dbReference>
<gene>
    <name evidence="9" type="ORF">PTSG_13259</name>
</gene>
<dbReference type="Gene3D" id="3.40.390.10">
    <property type="entry name" value="Collagenase (Catalytic Domain)"/>
    <property type="match status" value="1"/>
</dbReference>
<evidence type="ECO:0000256" key="5">
    <source>
        <dbReference type="ARBA" id="ARBA00022833"/>
    </source>
</evidence>
<dbReference type="InterPro" id="IPR024079">
    <property type="entry name" value="MetalloPept_cat_dom_sf"/>
</dbReference>
<evidence type="ECO:0000256" key="4">
    <source>
        <dbReference type="ARBA" id="ARBA00022801"/>
    </source>
</evidence>
<dbReference type="OMA" id="KNFQSAM"/>
<keyword evidence="2 7" id="KW-0645">Protease</keyword>
<dbReference type="FunFam" id="3.40.390.10:FF:000006">
    <property type="entry name" value="Thimet oligopeptidase 1"/>
    <property type="match status" value="1"/>
</dbReference>
<dbReference type="OrthoDB" id="534666at2759"/>
<dbReference type="EMBL" id="GL832973">
    <property type="protein sequence ID" value="EGD75641.1"/>
    <property type="molecule type" value="Genomic_DNA"/>
</dbReference>
<feature type="domain" description="Peptidase M3A/M3B catalytic" evidence="8">
    <location>
        <begin position="228"/>
        <end position="642"/>
    </location>
</feature>
<proteinExistence type="inferred from homology"/>
<evidence type="ECO:0000259" key="8">
    <source>
        <dbReference type="Pfam" id="PF01432"/>
    </source>
</evidence>